<accession>A0A976RSX9</accession>
<organism evidence="3 4">
    <name type="scientific">Nicoliella spurrieriana</name>
    <dbReference type="NCBI Taxonomy" id="2925830"/>
    <lineage>
        <taxon>Bacteria</taxon>
        <taxon>Bacillati</taxon>
        <taxon>Bacillota</taxon>
        <taxon>Bacilli</taxon>
        <taxon>Lactobacillales</taxon>
        <taxon>Lactobacillaceae</taxon>
        <taxon>Nicoliella</taxon>
    </lineage>
</organism>
<name>A0A976RSX9_9LACO</name>
<sequence length="151" mass="16575">MALAKLNQLYRSVVLDHASHPRNFGELTDRTADLVLRNPSCGDIINVQVRINANVVEDVKFMGEGCTISKASASMMTTAVKGKSIAECNQIIQLFSDNIINKQIAPADEERLGDALLLSTVAKFPTRIRCATLGWHALDELINDKGVEQHD</sequence>
<dbReference type="AlphaFoldDB" id="A0A976RSX9"/>
<dbReference type="SUPFAM" id="SSF82649">
    <property type="entry name" value="SufE/NifU"/>
    <property type="match status" value="1"/>
</dbReference>
<dbReference type="EMBL" id="CP093361">
    <property type="protein sequence ID" value="UQS87320.1"/>
    <property type="molecule type" value="Genomic_DNA"/>
</dbReference>
<reference evidence="3" key="1">
    <citation type="journal article" date="2022" name="Int. J. Syst. Evol. Microbiol.">
        <title>Apilactobacillus apisilvae sp. nov., Nicolia spurrieriana gen. nov. sp. nov., Bombilactobacillus folatiphilus sp. nov. and Bombilactobacillus thymidiniphilus sp. nov., four new lactic acid bacterial isolates from stingless bees Tetragonula carbonaria and Austroplebeia australis.</title>
        <authorList>
            <person name="Oliphant S.A."/>
            <person name="Watson-Haigh N.S."/>
            <person name="Sumby K.M."/>
            <person name="Gardner J."/>
            <person name="Groom S."/>
            <person name="Jiranek V."/>
        </authorList>
    </citation>
    <scope>NUCLEOTIDE SEQUENCE</scope>
    <source>
        <strain evidence="3">SGEP1_A5</strain>
    </source>
</reference>
<dbReference type="NCBIfam" id="TIGR01994">
    <property type="entry name" value="SUF_scaf_2"/>
    <property type="match status" value="1"/>
</dbReference>
<dbReference type="CDD" id="cd06664">
    <property type="entry name" value="IscU_like"/>
    <property type="match status" value="1"/>
</dbReference>
<evidence type="ECO:0000313" key="4">
    <source>
        <dbReference type="Proteomes" id="UP000831181"/>
    </source>
</evidence>
<dbReference type="Proteomes" id="UP000831181">
    <property type="component" value="Chromosome"/>
</dbReference>
<keyword evidence="4" id="KW-1185">Reference proteome</keyword>
<dbReference type="GO" id="GO:0016226">
    <property type="term" value="P:iron-sulfur cluster assembly"/>
    <property type="evidence" value="ECO:0007669"/>
    <property type="project" value="InterPro"/>
</dbReference>
<evidence type="ECO:0000256" key="1">
    <source>
        <dbReference type="ARBA" id="ARBA00006420"/>
    </source>
</evidence>
<gene>
    <name evidence="3" type="ORF">MOO44_03955</name>
</gene>
<feature type="domain" description="NIF system FeS cluster assembly NifU N-terminal" evidence="2">
    <location>
        <begin position="10"/>
        <end position="130"/>
    </location>
</feature>
<dbReference type="KEGG" id="lbe:MOO44_03955"/>
<dbReference type="PANTHER" id="PTHR10093">
    <property type="entry name" value="IRON-SULFUR CLUSTER ASSEMBLY ENZYME NIFU HOMOLOG"/>
    <property type="match status" value="1"/>
</dbReference>
<proteinExistence type="inferred from homology"/>
<dbReference type="InterPro" id="IPR002871">
    <property type="entry name" value="NIF_FeS_clus_asmbl_NifU_N"/>
</dbReference>
<evidence type="ECO:0000313" key="3">
    <source>
        <dbReference type="EMBL" id="UQS87320.1"/>
    </source>
</evidence>
<protein>
    <submittedName>
        <fullName evidence="3">SUF system NifU family Fe-S cluster assembly protein</fullName>
    </submittedName>
</protein>
<dbReference type="Gene3D" id="3.90.1010.10">
    <property type="match status" value="1"/>
</dbReference>
<comment type="similarity">
    <text evidence="1">Belongs to the NifU family.</text>
</comment>
<dbReference type="RefSeq" id="WP_260117126.1">
    <property type="nucleotide sequence ID" value="NZ_CP093361.1"/>
</dbReference>
<dbReference type="Pfam" id="PF01592">
    <property type="entry name" value="NifU_N"/>
    <property type="match status" value="1"/>
</dbReference>
<evidence type="ECO:0000259" key="2">
    <source>
        <dbReference type="Pfam" id="PF01592"/>
    </source>
</evidence>
<dbReference type="GO" id="GO:0051536">
    <property type="term" value="F:iron-sulfur cluster binding"/>
    <property type="evidence" value="ECO:0007669"/>
    <property type="project" value="InterPro"/>
</dbReference>
<dbReference type="FunFam" id="3.90.1010.10:FF:000002">
    <property type="entry name" value="Iron-sulfur cluster assembly scaffold protein NifU"/>
    <property type="match status" value="1"/>
</dbReference>
<dbReference type="GO" id="GO:0005506">
    <property type="term" value="F:iron ion binding"/>
    <property type="evidence" value="ECO:0007669"/>
    <property type="project" value="InterPro"/>
</dbReference>